<dbReference type="PANTHER" id="PTHR42663">
    <property type="entry name" value="HYDROLASE C777.06C-RELATED-RELATED"/>
    <property type="match status" value="1"/>
</dbReference>
<dbReference type="Gene3D" id="3.60.15.10">
    <property type="entry name" value="Ribonuclease Z/Hydroxyacylglutathione hydrolase-like"/>
    <property type="match status" value="1"/>
</dbReference>
<protein>
    <submittedName>
        <fullName evidence="2">MBL fold metallo-hydrolase</fullName>
    </submittedName>
</protein>
<evidence type="ECO:0000313" key="3">
    <source>
        <dbReference type="Proteomes" id="UP000310314"/>
    </source>
</evidence>
<dbReference type="OrthoDB" id="9800940at2"/>
<organism evidence="2 3">
    <name type="scientific">Maribacter algarum</name>
    <name type="common">ex Zhang et al. 2020</name>
    <dbReference type="NCBI Taxonomy" id="2578118"/>
    <lineage>
        <taxon>Bacteria</taxon>
        <taxon>Pseudomonadati</taxon>
        <taxon>Bacteroidota</taxon>
        <taxon>Flavobacteriia</taxon>
        <taxon>Flavobacteriales</taxon>
        <taxon>Flavobacteriaceae</taxon>
        <taxon>Maribacter</taxon>
    </lineage>
</organism>
<evidence type="ECO:0000259" key="1">
    <source>
        <dbReference type="Pfam" id="PF12706"/>
    </source>
</evidence>
<keyword evidence="2" id="KW-0378">Hydrolase</keyword>
<feature type="domain" description="Metallo-beta-lactamase" evidence="1">
    <location>
        <begin position="104"/>
        <end position="307"/>
    </location>
</feature>
<comment type="caution">
    <text evidence="2">The sequence shown here is derived from an EMBL/GenBank/DDBJ whole genome shotgun (WGS) entry which is preliminary data.</text>
</comment>
<gene>
    <name evidence="2" type="ORF">FEE95_06125</name>
</gene>
<keyword evidence="3" id="KW-1185">Reference proteome</keyword>
<accession>A0A5S3PVS7</accession>
<dbReference type="RefSeq" id="WP_138656941.1">
    <property type="nucleotide sequence ID" value="NZ_VATY01000001.1"/>
</dbReference>
<dbReference type="EMBL" id="VATY01000001">
    <property type="protein sequence ID" value="TMM59008.1"/>
    <property type="molecule type" value="Genomic_DNA"/>
</dbReference>
<dbReference type="InterPro" id="IPR036866">
    <property type="entry name" value="RibonucZ/Hydroxyglut_hydro"/>
</dbReference>
<dbReference type="PANTHER" id="PTHR42663:SF6">
    <property type="entry name" value="HYDROLASE C777.06C-RELATED"/>
    <property type="match status" value="1"/>
</dbReference>
<dbReference type="SUPFAM" id="SSF56281">
    <property type="entry name" value="Metallo-hydrolase/oxidoreductase"/>
    <property type="match status" value="1"/>
</dbReference>
<dbReference type="Proteomes" id="UP000310314">
    <property type="component" value="Unassembled WGS sequence"/>
</dbReference>
<dbReference type="Pfam" id="PF12706">
    <property type="entry name" value="Lactamase_B_2"/>
    <property type="match status" value="1"/>
</dbReference>
<dbReference type="InterPro" id="IPR001279">
    <property type="entry name" value="Metallo-B-lactamas"/>
</dbReference>
<proteinExistence type="predicted"/>
<dbReference type="AlphaFoldDB" id="A0A5S3PVS7"/>
<evidence type="ECO:0000313" key="2">
    <source>
        <dbReference type="EMBL" id="TMM59008.1"/>
    </source>
</evidence>
<name>A0A5S3PVS7_9FLAO</name>
<dbReference type="GO" id="GO:0016787">
    <property type="term" value="F:hydrolase activity"/>
    <property type="evidence" value="ECO:0007669"/>
    <property type="project" value="UniProtKB-KW"/>
</dbReference>
<sequence>MSKTLFYKIHNFLKKSIGVLVLLSILINCHENTKKPVLENKTVNILSKPSAESGVSLIVLGTVQDAGSPHIACKKECCADLFENPNPNRKVVSLGFLDHDNKQTFLFDATPDISEQVKLLKRNASWDAEELPNGIFLTHAHIGHYSGLMYLGKEATNANAIPTYVMPKMKDFLEQNGPWSQLVFQKNIDLHPIDNKTVLSLTSNLKVIPLQVPHRDEFSETVGYKIIGPNKSILFIPDIDKWEKWETNITDVIKTVDYAFLDASFYDGDELNTRDVSQIPHPFVIESMALFEELPEPEKSKIYFIHFNHTNSLLDFDSKQSKTVLKNGFNIAKFNQIFNL</sequence>
<reference evidence="2 3" key="1">
    <citation type="submission" date="2019-05" db="EMBL/GenBank/DDBJ databases">
        <authorList>
            <person name="Zhang J.-Y."/>
            <person name="Feg X."/>
            <person name="Du Z.-J."/>
        </authorList>
    </citation>
    <scope>NUCLEOTIDE SEQUENCE [LARGE SCALE GENOMIC DNA]</scope>
    <source>
        <strain evidence="2 3">RZ26</strain>
    </source>
</reference>